<reference evidence="6" key="2">
    <citation type="submission" date="2025-09" db="UniProtKB">
        <authorList>
            <consortium name="Ensembl"/>
        </authorList>
    </citation>
    <scope>IDENTIFICATION</scope>
</reference>
<keyword evidence="2 4" id="KW-0175">Coiled coil</keyword>
<keyword evidence="7" id="KW-1185">Reference proteome</keyword>
<dbReference type="InterPro" id="IPR039008">
    <property type="entry name" value="IF_rod_dom"/>
</dbReference>
<evidence type="ECO:0000256" key="2">
    <source>
        <dbReference type="ARBA" id="ARBA00023054"/>
    </source>
</evidence>
<reference evidence="6" key="1">
    <citation type="submission" date="2025-08" db="UniProtKB">
        <authorList>
            <consortium name="Ensembl"/>
        </authorList>
    </citation>
    <scope>IDENTIFICATION</scope>
</reference>
<evidence type="ECO:0000313" key="6">
    <source>
        <dbReference type="Ensembl" id="ENSLLEP00000045489.1"/>
    </source>
</evidence>
<dbReference type="GO" id="GO:0005198">
    <property type="term" value="F:structural molecule activity"/>
    <property type="evidence" value="ECO:0007669"/>
    <property type="project" value="InterPro"/>
</dbReference>
<sequence>MDFTMDKTKLFRPGGEISNPKETMKQLNERMADFLKHCNNLEKSNIALEKQIEERVRATAPGIPQWTEKLEEAHYLLNAINEVAVENAFTALEIDNQRINLSDLKSRLRQESHNQKQRSMQSKVLETMAIEWRDHITELEFIMKCKEEEKRELILSNQQAVQAVRRLIHPIDNIQFVTVEDGSRMELSQLLNEIRTHYETLISSSQMHLNDLSTSGTQLEEEARKKMEKDEEELREAQASLTEARRQWKNLQVEIDSLQALERHLKHTLQATEQQHEKQLESLSAVIVSLEQELQEVRHGVRTQLQKHRVLLDTNMRLEKEISAYRYLLEKEESRMYGTKYLQERKPSTSKMGFAMPKDKYQFADTKVSNVYKVERNVNKDKYQLADAKVFNSYIKEDERNINTDKYQLVETKVFNDYRKEDERNVHTDKYQLVDTKVFNDYRKEDERNVNTDKYQLVDTKGFNDYRKEDERNVNTDKYQIVDTKVFNDYRKEDERNVNTDKYQLVDTKVFNDYRKEDERNVNTDKHQLVDTKVFNDYRKEDERNVNTDKYQLADAKVFNSYRKEDERNINTDKYQFANTNVFNGYEERAERNVNTEMTACMQTLRNNHETVSKAQSDFSKNTKNSSGQKCTAANQNVRSKQAIFNGNIAEEGAEASGTVQSEKVDKIIREWEGSFFKDNPKLRKKSVSLRFDLHMAAADEACTETKTGELPDVEVRLVMKRSCSIPSMSP</sequence>
<comment type="similarity">
    <text evidence="3">Belongs to the intermediate filament family.</text>
</comment>
<dbReference type="PANTHER" id="PTHR47082:SF1">
    <property type="entry name" value="KERATIN-LIKE PROTEIN KRT222"/>
    <property type="match status" value="1"/>
</dbReference>
<dbReference type="InterPro" id="IPR002957">
    <property type="entry name" value="Keratin_I"/>
</dbReference>
<dbReference type="SUPFAM" id="SSF64593">
    <property type="entry name" value="Intermediate filament protein, coiled coil region"/>
    <property type="match status" value="1"/>
</dbReference>
<keyword evidence="1 3" id="KW-0403">Intermediate filament</keyword>
<evidence type="ECO:0000256" key="1">
    <source>
        <dbReference type="ARBA" id="ARBA00022754"/>
    </source>
</evidence>
<feature type="coiled-coil region" evidence="4">
    <location>
        <begin position="217"/>
        <end position="335"/>
    </location>
</feature>
<dbReference type="Pfam" id="PF00038">
    <property type="entry name" value="Filament"/>
    <property type="match status" value="1"/>
</dbReference>
<feature type="domain" description="IF rod" evidence="5">
    <location>
        <begin position="20"/>
        <end position="336"/>
    </location>
</feature>
<dbReference type="Ensembl" id="ENSLLET00000047311.1">
    <property type="protein sequence ID" value="ENSLLEP00000045489.1"/>
    <property type="gene ID" value="ENSLLEG00000028876.1"/>
</dbReference>
<dbReference type="Gene3D" id="1.20.5.170">
    <property type="match status" value="1"/>
</dbReference>
<dbReference type="OrthoDB" id="8861979at2759"/>
<evidence type="ECO:0000259" key="5">
    <source>
        <dbReference type="PROSITE" id="PS51842"/>
    </source>
</evidence>
<dbReference type="SMART" id="SM01391">
    <property type="entry name" value="Filament"/>
    <property type="match status" value="1"/>
</dbReference>
<dbReference type="InterPro" id="IPR018039">
    <property type="entry name" value="IF_conserved"/>
</dbReference>
<dbReference type="GeneTree" id="ENSGT00940000159655"/>
<dbReference type="PRINTS" id="PR01248">
    <property type="entry name" value="TYPE1KERATIN"/>
</dbReference>
<dbReference type="GO" id="GO:0005882">
    <property type="term" value="C:intermediate filament"/>
    <property type="evidence" value="ECO:0007669"/>
    <property type="project" value="UniProtKB-KW"/>
</dbReference>
<protein>
    <recommendedName>
        <fullName evidence="5">IF rod domain-containing protein</fullName>
    </recommendedName>
</protein>
<evidence type="ECO:0000256" key="3">
    <source>
        <dbReference type="RuleBase" id="RU000685"/>
    </source>
</evidence>
<dbReference type="Proteomes" id="UP000694569">
    <property type="component" value="Unplaced"/>
</dbReference>
<proteinExistence type="inferred from homology"/>
<accession>A0A8C5R0P9</accession>
<evidence type="ECO:0000256" key="4">
    <source>
        <dbReference type="SAM" id="Coils"/>
    </source>
</evidence>
<dbReference type="AlphaFoldDB" id="A0A8C5R0P9"/>
<dbReference type="InterPro" id="IPR052857">
    <property type="entry name" value="IF_Keratin-like"/>
</dbReference>
<name>A0A8C5R0P9_9ANUR</name>
<evidence type="ECO:0000313" key="7">
    <source>
        <dbReference type="Proteomes" id="UP000694569"/>
    </source>
</evidence>
<dbReference type="Gene3D" id="1.20.5.500">
    <property type="entry name" value="Single helix bin"/>
    <property type="match status" value="1"/>
</dbReference>
<dbReference type="PROSITE" id="PS51842">
    <property type="entry name" value="IF_ROD_2"/>
    <property type="match status" value="1"/>
</dbReference>
<organism evidence="6 7">
    <name type="scientific">Leptobrachium leishanense</name>
    <name type="common">Leishan spiny toad</name>
    <dbReference type="NCBI Taxonomy" id="445787"/>
    <lineage>
        <taxon>Eukaryota</taxon>
        <taxon>Metazoa</taxon>
        <taxon>Chordata</taxon>
        <taxon>Craniata</taxon>
        <taxon>Vertebrata</taxon>
        <taxon>Euteleostomi</taxon>
        <taxon>Amphibia</taxon>
        <taxon>Batrachia</taxon>
        <taxon>Anura</taxon>
        <taxon>Pelobatoidea</taxon>
        <taxon>Megophryidae</taxon>
        <taxon>Leptobrachium</taxon>
    </lineage>
</organism>
<dbReference type="PROSITE" id="PS00226">
    <property type="entry name" value="IF_ROD_1"/>
    <property type="match status" value="1"/>
</dbReference>
<dbReference type="PANTHER" id="PTHR47082">
    <property type="entry name" value="KERATIN-LIKE PROTEIN KRT222"/>
    <property type="match status" value="1"/>
</dbReference>